<gene>
    <name evidence="1" type="ORF">VFPPC_15628</name>
</gene>
<proteinExistence type="predicted"/>
<dbReference type="AlphaFoldDB" id="A0A179G0W1"/>
<organism evidence="1 2">
    <name type="scientific">Pochonia chlamydosporia 170</name>
    <dbReference type="NCBI Taxonomy" id="1380566"/>
    <lineage>
        <taxon>Eukaryota</taxon>
        <taxon>Fungi</taxon>
        <taxon>Dikarya</taxon>
        <taxon>Ascomycota</taxon>
        <taxon>Pezizomycotina</taxon>
        <taxon>Sordariomycetes</taxon>
        <taxon>Hypocreomycetidae</taxon>
        <taxon>Hypocreales</taxon>
        <taxon>Clavicipitaceae</taxon>
        <taxon>Pochonia</taxon>
    </lineage>
</organism>
<evidence type="ECO:0000313" key="1">
    <source>
        <dbReference type="EMBL" id="OAQ70869.1"/>
    </source>
</evidence>
<evidence type="ECO:0000313" key="2">
    <source>
        <dbReference type="Proteomes" id="UP000078397"/>
    </source>
</evidence>
<dbReference type="GeneID" id="28857375"/>
<protein>
    <submittedName>
        <fullName evidence="1">Uncharacterized protein</fullName>
    </submittedName>
</protein>
<dbReference type="RefSeq" id="XP_018147406.1">
    <property type="nucleotide sequence ID" value="XM_018293381.1"/>
</dbReference>
<dbReference type="KEGG" id="pchm:VFPPC_15628"/>
<keyword evidence="2" id="KW-1185">Reference proteome</keyword>
<sequence>MAPSNVLPVVNNGRGSTRQASAVHCPLFARPETLIQSLIPDPQISATFFHPQTEMNNER</sequence>
<reference evidence="1 2" key="1">
    <citation type="journal article" date="2016" name="PLoS Pathog.">
        <title>Biosynthesis of antibiotic leucinostatins in bio-control fungus Purpureocillium lilacinum and their inhibition on phytophthora revealed by genome mining.</title>
        <authorList>
            <person name="Wang G."/>
            <person name="Liu Z."/>
            <person name="Lin R."/>
            <person name="Li E."/>
            <person name="Mao Z."/>
            <person name="Ling J."/>
            <person name="Yang Y."/>
            <person name="Yin W.B."/>
            <person name="Xie B."/>
        </authorList>
    </citation>
    <scope>NUCLEOTIDE SEQUENCE [LARGE SCALE GENOMIC DNA]</scope>
    <source>
        <strain evidence="1">170</strain>
    </source>
</reference>
<comment type="caution">
    <text evidence="1">The sequence shown here is derived from an EMBL/GenBank/DDBJ whole genome shotgun (WGS) entry which is preliminary data.</text>
</comment>
<name>A0A179G0W1_METCM</name>
<dbReference type="Proteomes" id="UP000078397">
    <property type="component" value="Unassembled WGS sequence"/>
</dbReference>
<accession>A0A179G0W1</accession>
<dbReference type="EMBL" id="LSBJ02000002">
    <property type="protein sequence ID" value="OAQ70869.1"/>
    <property type="molecule type" value="Genomic_DNA"/>
</dbReference>